<dbReference type="PANTHER" id="PTHR10165">
    <property type="entry name" value="LIPID PHOSPHATE PHOSPHATASE"/>
    <property type="match status" value="1"/>
</dbReference>
<evidence type="ECO:0000313" key="2">
    <source>
        <dbReference type="Ensembl" id="ENSLAFP00000006357.3"/>
    </source>
</evidence>
<dbReference type="GO" id="GO:0007165">
    <property type="term" value="P:signal transduction"/>
    <property type="evidence" value="ECO:0007669"/>
    <property type="project" value="TreeGrafter"/>
</dbReference>
<feature type="transmembrane region" description="Helical" evidence="1">
    <location>
        <begin position="157"/>
        <end position="176"/>
    </location>
</feature>
<reference evidence="2" key="3">
    <citation type="submission" date="2025-09" db="UniProtKB">
        <authorList>
            <consortium name="Ensembl"/>
        </authorList>
    </citation>
    <scope>IDENTIFICATION</scope>
    <source>
        <strain evidence="2">Isolate ISIS603380</strain>
    </source>
</reference>
<sequence length="205" mass="23059">LTSLPIAILMLVNASYKRGFYSGDDTIWYPYHSDTITQGFVAGVTITTTAVLLRQNRAYLGVAYSLAVSGRSNLNNYMATMFKVLGIFLFGASVSQSLTDLAKYMIGHLQPIFLAICDPYWSHVNFSVYMQLEKACRGSLANVTKARCVQGEGHSSFGMYFMVFLVVSLFSVWKWVWLLQPTVQLFLVAFALYIGYTHVSDQKRH</sequence>
<keyword evidence="3" id="KW-1185">Reference proteome</keyword>
<protein>
    <submittedName>
        <fullName evidence="2">Uncharacterized protein</fullName>
    </submittedName>
</protein>
<name>G3T088_LOXAF</name>
<organism evidence="2 3">
    <name type="scientific">Loxodonta africana</name>
    <name type="common">African elephant</name>
    <dbReference type="NCBI Taxonomy" id="9785"/>
    <lineage>
        <taxon>Eukaryota</taxon>
        <taxon>Metazoa</taxon>
        <taxon>Chordata</taxon>
        <taxon>Craniata</taxon>
        <taxon>Vertebrata</taxon>
        <taxon>Euteleostomi</taxon>
        <taxon>Mammalia</taxon>
        <taxon>Eutheria</taxon>
        <taxon>Afrotheria</taxon>
        <taxon>Proboscidea</taxon>
        <taxon>Elephantidae</taxon>
        <taxon>Loxodonta</taxon>
    </lineage>
</organism>
<dbReference type="InterPro" id="IPR043216">
    <property type="entry name" value="PAP-like"/>
</dbReference>
<dbReference type="AlphaFoldDB" id="G3T088"/>
<dbReference type="eggNOG" id="KOG3030">
    <property type="taxonomic scope" value="Eukaryota"/>
</dbReference>
<feature type="transmembrane region" description="Helical" evidence="1">
    <location>
        <begin position="101"/>
        <end position="121"/>
    </location>
</feature>
<dbReference type="GO" id="GO:0005886">
    <property type="term" value="C:plasma membrane"/>
    <property type="evidence" value="ECO:0007669"/>
    <property type="project" value="TreeGrafter"/>
</dbReference>
<feature type="transmembrane region" description="Helical" evidence="1">
    <location>
        <begin position="74"/>
        <end position="95"/>
    </location>
</feature>
<evidence type="ECO:0000313" key="3">
    <source>
        <dbReference type="Proteomes" id="UP000007646"/>
    </source>
</evidence>
<feature type="transmembrane region" description="Helical" evidence="1">
    <location>
        <begin position="182"/>
        <end position="199"/>
    </location>
</feature>
<feature type="transmembrane region" description="Helical" evidence="1">
    <location>
        <begin position="35"/>
        <end position="53"/>
    </location>
</feature>
<proteinExistence type="predicted"/>
<keyword evidence="1" id="KW-1133">Transmembrane helix</keyword>
<dbReference type="GO" id="GO:0046839">
    <property type="term" value="P:phospholipid dephosphorylation"/>
    <property type="evidence" value="ECO:0007669"/>
    <property type="project" value="TreeGrafter"/>
</dbReference>
<dbReference type="GeneTree" id="ENSGT00940000155885"/>
<keyword evidence="1" id="KW-0472">Membrane</keyword>
<reference evidence="2 3" key="1">
    <citation type="submission" date="2009-06" db="EMBL/GenBank/DDBJ databases">
        <title>The Genome Sequence of Loxodonta africana (African elephant).</title>
        <authorList>
            <person name="Di Palma F."/>
            <person name="Heiman D."/>
            <person name="Young S."/>
            <person name="Johnson J."/>
            <person name="Lander E.S."/>
            <person name="Lindblad-Toh K."/>
        </authorList>
    </citation>
    <scope>NUCLEOTIDE SEQUENCE [LARGE SCALE GENOMIC DNA]</scope>
    <source>
        <strain evidence="2 3">Isolate ISIS603380</strain>
    </source>
</reference>
<dbReference type="InParanoid" id="G3T088"/>
<dbReference type="PANTHER" id="PTHR10165:SF25">
    <property type="entry name" value="PHOSPHOLIPID PHOSPHATASE 2"/>
    <property type="match status" value="1"/>
</dbReference>
<accession>G3T088</accession>
<dbReference type="HOGENOM" id="CLU_021458_3_4_1"/>
<dbReference type="STRING" id="9785.ENSLAFP00000006357"/>
<dbReference type="GO" id="GO:0008195">
    <property type="term" value="F:phosphatidate phosphatase activity"/>
    <property type="evidence" value="ECO:0007669"/>
    <property type="project" value="TreeGrafter"/>
</dbReference>
<evidence type="ECO:0000256" key="1">
    <source>
        <dbReference type="SAM" id="Phobius"/>
    </source>
</evidence>
<reference evidence="2" key="2">
    <citation type="submission" date="2025-08" db="UniProtKB">
        <authorList>
            <consortium name="Ensembl"/>
        </authorList>
    </citation>
    <scope>IDENTIFICATION</scope>
    <source>
        <strain evidence="2">Isolate ISIS603380</strain>
    </source>
</reference>
<keyword evidence="1" id="KW-0812">Transmembrane</keyword>
<dbReference type="Proteomes" id="UP000007646">
    <property type="component" value="Unassembled WGS sequence"/>
</dbReference>
<dbReference type="GO" id="GO:0006644">
    <property type="term" value="P:phospholipid metabolic process"/>
    <property type="evidence" value="ECO:0007669"/>
    <property type="project" value="InterPro"/>
</dbReference>
<dbReference type="Ensembl" id="ENSLAFT00000007573.3">
    <property type="protein sequence ID" value="ENSLAFP00000006357.3"/>
    <property type="gene ID" value="ENSLAFG00000007571.3"/>
</dbReference>